<gene>
    <name evidence="2" type="ORF">EBM89_13340</name>
</gene>
<accession>A0A3M2JEI7</accession>
<dbReference type="PANTHER" id="PTHR42912">
    <property type="entry name" value="METHYLTRANSFERASE"/>
    <property type="match status" value="1"/>
</dbReference>
<dbReference type="InterPro" id="IPR013216">
    <property type="entry name" value="Methyltransf_11"/>
</dbReference>
<keyword evidence="2" id="KW-0489">Methyltransferase</keyword>
<dbReference type="Gene3D" id="3.40.50.150">
    <property type="entry name" value="Vaccinia Virus protein VP39"/>
    <property type="match status" value="1"/>
</dbReference>
<dbReference type="GO" id="GO:0008757">
    <property type="term" value="F:S-adenosylmethionine-dependent methyltransferase activity"/>
    <property type="evidence" value="ECO:0007669"/>
    <property type="project" value="InterPro"/>
</dbReference>
<organism evidence="2 3">
    <name type="scientific">Cellulomonas triticagri</name>
    <dbReference type="NCBI Taxonomy" id="2483352"/>
    <lineage>
        <taxon>Bacteria</taxon>
        <taxon>Bacillati</taxon>
        <taxon>Actinomycetota</taxon>
        <taxon>Actinomycetes</taxon>
        <taxon>Micrococcales</taxon>
        <taxon>Cellulomonadaceae</taxon>
        <taxon>Cellulomonas</taxon>
    </lineage>
</organism>
<dbReference type="Pfam" id="PF08241">
    <property type="entry name" value="Methyltransf_11"/>
    <property type="match status" value="1"/>
</dbReference>
<evidence type="ECO:0000313" key="2">
    <source>
        <dbReference type="EMBL" id="RMI08718.1"/>
    </source>
</evidence>
<name>A0A3M2JEI7_9CELL</name>
<dbReference type="InterPro" id="IPR029063">
    <property type="entry name" value="SAM-dependent_MTases_sf"/>
</dbReference>
<dbReference type="CDD" id="cd02440">
    <property type="entry name" value="AdoMet_MTases"/>
    <property type="match status" value="1"/>
</dbReference>
<dbReference type="OrthoDB" id="9795634at2"/>
<dbReference type="InterPro" id="IPR050508">
    <property type="entry name" value="Methyltransf_Superfamily"/>
</dbReference>
<keyword evidence="2" id="KW-0808">Transferase</keyword>
<reference evidence="2 3" key="1">
    <citation type="submission" date="2018-10" db="EMBL/GenBank/DDBJ databases">
        <title>Isolation, diversity and antifungal activity of actinobacteria from wheat.</title>
        <authorList>
            <person name="Han C."/>
        </authorList>
    </citation>
    <scope>NUCLEOTIDE SEQUENCE [LARGE SCALE GENOMIC DNA]</scope>
    <source>
        <strain evidence="2 3">NEAU-YY56</strain>
    </source>
</reference>
<dbReference type="AlphaFoldDB" id="A0A3M2JEI7"/>
<dbReference type="Proteomes" id="UP000269289">
    <property type="component" value="Unassembled WGS sequence"/>
</dbReference>
<keyword evidence="3" id="KW-1185">Reference proteome</keyword>
<feature type="domain" description="Methyltransferase type 11" evidence="1">
    <location>
        <begin position="47"/>
        <end position="137"/>
    </location>
</feature>
<dbReference type="SUPFAM" id="SSF53335">
    <property type="entry name" value="S-adenosyl-L-methionine-dependent methyltransferases"/>
    <property type="match status" value="1"/>
</dbReference>
<evidence type="ECO:0000259" key="1">
    <source>
        <dbReference type="Pfam" id="PF08241"/>
    </source>
</evidence>
<comment type="caution">
    <text evidence="2">The sequence shown here is derived from an EMBL/GenBank/DDBJ whole genome shotgun (WGS) entry which is preliminary data.</text>
</comment>
<proteinExistence type="predicted"/>
<dbReference type="GO" id="GO:0032259">
    <property type="term" value="P:methylation"/>
    <property type="evidence" value="ECO:0007669"/>
    <property type="project" value="UniProtKB-KW"/>
</dbReference>
<protein>
    <submittedName>
        <fullName evidence="2">Class I SAM-dependent methyltransferase</fullName>
    </submittedName>
</protein>
<evidence type="ECO:0000313" key="3">
    <source>
        <dbReference type="Proteomes" id="UP000269289"/>
    </source>
</evidence>
<sequence length="258" mass="26648">MTHAPDPADDHWSAVAQDWADLWGTFTDPARRALLAATGTGPGTRLLDVGCGTGELLALAASAGAAVSGADASPGMVDRARAAAPGADVRVAPAEALPWPDGSVDVVTFVNVLALTDDHEAALAEAVRVLRPGGLLAVCGWAERETNDLAVVHAALAADDGEPVDPDEPEDPWHEEAPVRGVLTDAGLTVEHVEVVEVPWAVRDVDAVVRGVLLGEDAAGVAERGPVVRAAAEPFRAPDGGYRFRVAARLLVARTPAR</sequence>
<dbReference type="EMBL" id="RFFI01000074">
    <property type="protein sequence ID" value="RMI08718.1"/>
    <property type="molecule type" value="Genomic_DNA"/>
</dbReference>
<dbReference type="RefSeq" id="WP_122149912.1">
    <property type="nucleotide sequence ID" value="NZ_RFFI01000074.1"/>
</dbReference>